<evidence type="ECO:0008006" key="5">
    <source>
        <dbReference type="Google" id="ProtNLM"/>
    </source>
</evidence>
<organism evidence="3 4">
    <name type="scientific">Neocallimastix californiae</name>
    <dbReference type="NCBI Taxonomy" id="1754190"/>
    <lineage>
        <taxon>Eukaryota</taxon>
        <taxon>Fungi</taxon>
        <taxon>Fungi incertae sedis</taxon>
        <taxon>Chytridiomycota</taxon>
        <taxon>Chytridiomycota incertae sedis</taxon>
        <taxon>Neocallimastigomycetes</taxon>
        <taxon>Neocallimastigales</taxon>
        <taxon>Neocallimastigaceae</taxon>
        <taxon>Neocallimastix</taxon>
    </lineage>
</organism>
<feature type="chain" id="PRO_5013050601" description="G-protein coupled receptors family 3 profile domain-containing protein" evidence="2">
    <location>
        <begin position="25"/>
        <end position="797"/>
    </location>
</feature>
<keyword evidence="1" id="KW-0472">Membrane</keyword>
<protein>
    <recommendedName>
        <fullName evidence="5">G-protein coupled receptors family 3 profile domain-containing protein</fullName>
    </recommendedName>
</protein>
<keyword evidence="4" id="KW-1185">Reference proteome</keyword>
<keyword evidence="2" id="KW-0732">Signal</keyword>
<dbReference type="EMBL" id="MCOG01000112">
    <property type="protein sequence ID" value="ORY44996.1"/>
    <property type="molecule type" value="Genomic_DNA"/>
</dbReference>
<keyword evidence="1" id="KW-1133">Transmembrane helix</keyword>
<feature type="signal peptide" evidence="2">
    <location>
        <begin position="1"/>
        <end position="24"/>
    </location>
</feature>
<feature type="transmembrane region" description="Helical" evidence="1">
    <location>
        <begin position="633"/>
        <end position="654"/>
    </location>
</feature>
<dbReference type="SUPFAM" id="SSF53850">
    <property type="entry name" value="Periplasmic binding protein-like II"/>
    <property type="match status" value="1"/>
</dbReference>
<feature type="transmembrane region" description="Helical" evidence="1">
    <location>
        <begin position="581"/>
        <end position="601"/>
    </location>
</feature>
<feature type="transmembrane region" description="Helical" evidence="1">
    <location>
        <begin position="661"/>
        <end position="684"/>
    </location>
</feature>
<dbReference type="STRING" id="1754190.A0A1Y2CDJ9"/>
<comment type="caution">
    <text evidence="3">The sequence shown here is derived from an EMBL/GenBank/DDBJ whole genome shotgun (WGS) entry which is preliminary data.</text>
</comment>
<evidence type="ECO:0000256" key="1">
    <source>
        <dbReference type="SAM" id="Phobius"/>
    </source>
</evidence>
<feature type="transmembrane region" description="Helical" evidence="1">
    <location>
        <begin position="505"/>
        <end position="527"/>
    </location>
</feature>
<name>A0A1Y2CDJ9_9FUNG</name>
<dbReference type="Proteomes" id="UP000193920">
    <property type="component" value="Unassembled WGS sequence"/>
</dbReference>
<keyword evidence="1" id="KW-0812">Transmembrane</keyword>
<evidence type="ECO:0000256" key="2">
    <source>
        <dbReference type="SAM" id="SignalP"/>
    </source>
</evidence>
<gene>
    <name evidence="3" type="ORF">LY90DRAFT_671563</name>
</gene>
<evidence type="ECO:0000313" key="4">
    <source>
        <dbReference type="Proteomes" id="UP000193920"/>
    </source>
</evidence>
<evidence type="ECO:0000313" key="3">
    <source>
        <dbReference type="EMBL" id="ORY44996.1"/>
    </source>
</evidence>
<reference evidence="3 4" key="1">
    <citation type="submission" date="2016-08" db="EMBL/GenBank/DDBJ databases">
        <title>A Parts List for Fungal Cellulosomes Revealed by Comparative Genomics.</title>
        <authorList>
            <consortium name="DOE Joint Genome Institute"/>
            <person name="Haitjema C.H."/>
            <person name="Gilmore S.P."/>
            <person name="Henske J.K."/>
            <person name="Solomon K.V."/>
            <person name="De Groot R."/>
            <person name="Kuo A."/>
            <person name="Mondo S.J."/>
            <person name="Salamov A.A."/>
            <person name="Labutti K."/>
            <person name="Zhao Z."/>
            <person name="Chiniquy J."/>
            <person name="Barry K."/>
            <person name="Brewer H.M."/>
            <person name="Purvine S.O."/>
            <person name="Wright A.T."/>
            <person name="Boxma B."/>
            <person name="Van Alen T."/>
            <person name="Hackstein J.H."/>
            <person name="Baker S.E."/>
            <person name="Grigoriev I.V."/>
            <person name="O'Malley M.A."/>
        </authorList>
    </citation>
    <scope>NUCLEOTIDE SEQUENCE [LARGE SCALE GENOMIC DNA]</scope>
    <source>
        <strain evidence="3 4">G1</strain>
    </source>
</reference>
<feature type="transmembrane region" description="Helical" evidence="1">
    <location>
        <begin position="469"/>
        <end position="493"/>
    </location>
</feature>
<feature type="transmembrane region" description="Helical" evidence="1">
    <location>
        <begin position="690"/>
        <end position="712"/>
    </location>
</feature>
<dbReference type="Gene3D" id="3.40.190.10">
    <property type="entry name" value="Periplasmic binding protein-like II"/>
    <property type="match status" value="1"/>
</dbReference>
<proteinExistence type="predicted"/>
<feature type="transmembrane region" description="Helical" evidence="1">
    <location>
        <begin position="539"/>
        <end position="560"/>
    </location>
</feature>
<dbReference type="AlphaFoldDB" id="A0A1Y2CDJ9"/>
<accession>A0A1Y2CDJ9</accession>
<sequence>MNKKSISSVFLWIILYLTNKIVHAQSEIYISVPQPEYLNNLPKDFEKRYSDLNWKYFQKIAKDNPILKDEDFVIKFLFFDYSWWEGSFALLEKSFVKFLGEEGFDFMVMDDRIFFDDLGIMSATYIPYYVDIDYPSLTLLMDYKDYINDEEMDFHDPKQYKDGKYDGHIYGLPFDIDFDGLYYYNNNEKAKSIVENIGDKTWDDLVDELKSPPAAPLKIPLDIETDLLGYFVEYINNHRNFNKEYDSKFYDIFLNKTGDDLITSFYNLTHKYTEGKIRNSVDLTRDQAFSAFTTENSTFLRGKASLYSILRDSLRVNDTEISFTLPPKKTTNLYHRYLLANKARVGKELSAKVFAEIAKILTSKEMQLFRAETFGGIPTFDLKKKDSDDQIKKYCDEFPMMCEYLETMNKIHIKEIFNPSKYAVPYFEVERFLPIQIYYYLISGSQEDFDVIKHVLYNIKYIVTNGEGFSWYIFFSIVCIIISLVISYGTIYFTNKFKDHPSIKIISPSFCNMIVFGSSMSLIKPLFRLPPYSYFKIRFVLIYNTINYGLIFIPMFVVTYRIFRIYKVKTFLSNSLTNKRLMIITIVLISLSTIYRTVIAFTSKVYYKMVGGIRESRMPYIYYSNNKIDSDIYFTYNNIIFIALLFMIICTGSFSKKFGDICYVFVVFLINVNDFMINFMISIFDQGIFFKFFFLLTIYNDLMVLFCIYFLVGSRVLNVLINPKYDNVRGSSVDLRKYVSLNFSLFTAKTLINSNKTDKNSTLRSNRESNTTTLKSNTYYNVSMISPYLFFTFKSES</sequence>